<dbReference type="GO" id="GO:0005737">
    <property type="term" value="C:cytoplasm"/>
    <property type="evidence" value="ECO:0007669"/>
    <property type="project" value="UniProtKB-SubCell"/>
</dbReference>
<reference evidence="15 18" key="2">
    <citation type="submission" date="2020-08" db="EMBL/GenBank/DDBJ databases">
        <title>Genomic Encyclopedia of Type Strains, Phase IV (KMG-IV): sequencing the most valuable type-strain genomes for metagenomic binning, comparative biology and taxonomic classification.</title>
        <authorList>
            <person name="Goeker M."/>
        </authorList>
    </citation>
    <scope>NUCLEOTIDE SEQUENCE [LARGE SCALE GENOMIC DNA]</scope>
    <source>
        <strain evidence="15 18">DSM 12421</strain>
    </source>
</reference>
<evidence type="ECO:0000313" key="15">
    <source>
        <dbReference type="EMBL" id="MBB5252698.1"/>
    </source>
</evidence>
<keyword evidence="17" id="KW-1185">Reference proteome</keyword>
<dbReference type="FunFam" id="3.40.50.150:FF:000251">
    <property type="entry name" value="Putative RNA methylase"/>
    <property type="match status" value="1"/>
</dbReference>
<dbReference type="EMBL" id="CP045484">
    <property type="protein sequence ID" value="QGR16879.1"/>
    <property type="molecule type" value="Genomic_DNA"/>
</dbReference>
<evidence type="ECO:0000256" key="13">
    <source>
        <dbReference type="ARBA" id="ARBA00082665"/>
    </source>
</evidence>
<evidence type="ECO:0000256" key="2">
    <source>
        <dbReference type="ARBA" id="ARBA00022490"/>
    </source>
</evidence>
<proteinExistence type="inferred from homology"/>
<comment type="subcellular location">
    <subcellularLocation>
        <location evidence="1">Cytoplasm</location>
    </subcellularLocation>
</comment>
<keyword evidence="5 16" id="KW-0808">Transferase</keyword>
<dbReference type="Proteomes" id="UP000427373">
    <property type="component" value="Chromosome"/>
</dbReference>
<dbReference type="Gene3D" id="3.40.50.150">
    <property type="entry name" value="Vaccinia Virus protein VP39"/>
    <property type="match status" value="1"/>
</dbReference>
<keyword evidence="7" id="KW-0819">tRNA processing</keyword>
<keyword evidence="8" id="KW-0694">RNA-binding</keyword>
<reference evidence="16 17" key="1">
    <citation type="submission" date="2019-10" db="EMBL/GenBank/DDBJ databases">
        <title>Genome Sequences from Six Type Strain Members of the Archaeal Family Sulfolobaceae: Acidianus ambivalens, Acidianus infernus, Metallosphaera prunae, Stygiolobus azoricus, Sulfolobus metallicus, and Sulfurisphaera ohwakuensis.</title>
        <authorList>
            <person name="Counts J.A."/>
            <person name="Kelly R.M."/>
        </authorList>
    </citation>
    <scope>NUCLEOTIDE SEQUENCE [LARGE SCALE GENOMIC DNA]</scope>
    <source>
        <strain evidence="16 17">TA-1</strain>
    </source>
</reference>
<dbReference type="EMBL" id="JACHFY010000001">
    <property type="protein sequence ID" value="MBB5252698.1"/>
    <property type="molecule type" value="Genomic_DNA"/>
</dbReference>
<evidence type="ECO:0000256" key="10">
    <source>
        <dbReference type="ARBA" id="ARBA00054380"/>
    </source>
</evidence>
<dbReference type="EC" id="2.1.1.213" evidence="12"/>
<dbReference type="KEGG" id="soh:D1869_06575"/>
<evidence type="ECO:0000313" key="18">
    <source>
        <dbReference type="Proteomes" id="UP000582213"/>
    </source>
</evidence>
<accession>A0A650CGI2</accession>
<evidence type="ECO:0000313" key="16">
    <source>
        <dbReference type="EMBL" id="QGR16879.1"/>
    </source>
</evidence>
<dbReference type="Proteomes" id="UP000582213">
    <property type="component" value="Unassembled WGS sequence"/>
</dbReference>
<comment type="function">
    <text evidence="10">Catalyzes the adenosylmethionine-dependent methylation of the exocyclic amino group (N(2)) of guanosine at position 10 of various tRNAs. Acts via a two-step process that leads to the formation of either N(2)-monomethyl (m(2)G) or N(2)-dimethylguanosine (m(2)(2)G).</text>
</comment>
<dbReference type="GO" id="GO:0000049">
    <property type="term" value="F:tRNA binding"/>
    <property type="evidence" value="ECO:0007669"/>
    <property type="project" value="UniProtKB-KW"/>
</dbReference>
<evidence type="ECO:0000256" key="3">
    <source>
        <dbReference type="ARBA" id="ARBA00022555"/>
    </source>
</evidence>
<keyword evidence="3" id="KW-0820">tRNA-binding</keyword>
<dbReference type="CDD" id="cd02440">
    <property type="entry name" value="AdoMet_MTases"/>
    <property type="match status" value="1"/>
</dbReference>
<dbReference type="SUPFAM" id="SSF53335">
    <property type="entry name" value="S-adenosyl-L-methionine-dependent methyltransferases"/>
    <property type="match status" value="1"/>
</dbReference>
<keyword evidence="4 16" id="KW-0489">Methyltransferase</keyword>
<dbReference type="InterPro" id="IPR000241">
    <property type="entry name" value="RlmKL-like_Mtase"/>
</dbReference>
<dbReference type="PANTHER" id="PTHR14911:SF13">
    <property type="entry name" value="TRNA (GUANINE(6)-N2)-METHYLTRANSFERASE THUMP3"/>
    <property type="match status" value="1"/>
</dbReference>
<keyword evidence="2" id="KW-0963">Cytoplasm</keyword>
<dbReference type="PANTHER" id="PTHR14911">
    <property type="entry name" value="THUMP DOMAIN-CONTAINING"/>
    <property type="match status" value="1"/>
</dbReference>
<evidence type="ECO:0000259" key="14">
    <source>
        <dbReference type="Pfam" id="PF01170"/>
    </source>
</evidence>
<organism evidence="16 17">
    <name type="scientific">Sulfurisphaera ohwakuensis</name>
    <dbReference type="NCBI Taxonomy" id="69656"/>
    <lineage>
        <taxon>Archaea</taxon>
        <taxon>Thermoproteota</taxon>
        <taxon>Thermoprotei</taxon>
        <taxon>Sulfolobales</taxon>
        <taxon>Sulfolobaceae</taxon>
        <taxon>Sulfurisphaera</taxon>
    </lineage>
</organism>
<evidence type="ECO:0000313" key="17">
    <source>
        <dbReference type="Proteomes" id="UP000427373"/>
    </source>
</evidence>
<sequence>MKAYAILNQNNLFLSLEELKAIIDSDEVEYYHGVALFNKEPNNVAKRSSLIKYSGRVIAISHDVNEIVKNIKGECFSVDPTVITKEYKSEFLSIYDRIINNIKVSKKCKKMDLIFTEGLIIAGLRVEEKDNESLFKHSKKPYSQSGTLSPDIGRLMVNLSKSRKTILDPFVGTGTILIEAKWLGLNCIGLDVDSKMIEKSLVNLRYFGYECDILRGDATSLPFNNIEAIVTDPPYGRSVSVREGINNLYEGFFYSASNITRTLVFTTDSKLDWRDKLKEVGFNDISIHFIYEHKSLSRAIYVVRKK</sequence>
<dbReference type="GO" id="GO:0030488">
    <property type="term" value="P:tRNA methylation"/>
    <property type="evidence" value="ECO:0007669"/>
    <property type="project" value="TreeGrafter"/>
</dbReference>
<protein>
    <recommendedName>
        <fullName evidence="12">tRNA (guanine(10)-N(2))-dimethyltransferase</fullName>
        <ecNumber evidence="12">2.1.1.213</ecNumber>
    </recommendedName>
    <alternativeName>
        <fullName evidence="13">tRNA:G10 dimethyltransferase</fullName>
    </alternativeName>
</protein>
<evidence type="ECO:0000256" key="12">
    <source>
        <dbReference type="ARBA" id="ARBA00066936"/>
    </source>
</evidence>
<name>A0A650CGI2_SULOH</name>
<dbReference type="InterPro" id="IPR029063">
    <property type="entry name" value="SAM-dependent_MTases_sf"/>
</dbReference>
<evidence type="ECO:0000256" key="11">
    <source>
        <dbReference type="ARBA" id="ARBA00061338"/>
    </source>
</evidence>
<dbReference type="AlphaFoldDB" id="A0A650CGI2"/>
<dbReference type="OrthoDB" id="7080at2157"/>
<comment type="similarity">
    <text evidence="11">Belongs to the methyltransferase superfamily. Trm-G10 family.</text>
</comment>
<dbReference type="GeneID" id="95642646"/>
<evidence type="ECO:0000256" key="9">
    <source>
        <dbReference type="ARBA" id="ARBA00051883"/>
    </source>
</evidence>
<dbReference type="GO" id="GO:0160101">
    <property type="term" value="F:tRNA (guanine(10)-N2)-dimethyltransferase activity"/>
    <property type="evidence" value="ECO:0007669"/>
    <property type="project" value="UniProtKB-EC"/>
</dbReference>
<evidence type="ECO:0000256" key="4">
    <source>
        <dbReference type="ARBA" id="ARBA00022603"/>
    </source>
</evidence>
<evidence type="ECO:0000256" key="5">
    <source>
        <dbReference type="ARBA" id="ARBA00022679"/>
    </source>
</evidence>
<dbReference type="Pfam" id="PF01170">
    <property type="entry name" value="UPF0020"/>
    <property type="match status" value="1"/>
</dbReference>
<keyword evidence="6" id="KW-0949">S-adenosyl-L-methionine</keyword>
<comment type="catalytic activity">
    <reaction evidence="9">
        <text>guanosine(10) in tRNA + 2 S-adenosyl-L-methionine = N(2)-dimethylguanosine(10) in tRNA + 2 S-adenosyl-L-homocysteine + 2 H(+)</text>
        <dbReference type="Rhea" id="RHEA:43124"/>
        <dbReference type="Rhea" id="RHEA-COMP:10355"/>
        <dbReference type="Rhea" id="RHEA-COMP:10358"/>
        <dbReference type="ChEBI" id="CHEBI:15378"/>
        <dbReference type="ChEBI" id="CHEBI:57856"/>
        <dbReference type="ChEBI" id="CHEBI:59789"/>
        <dbReference type="ChEBI" id="CHEBI:74269"/>
        <dbReference type="ChEBI" id="CHEBI:74513"/>
        <dbReference type="EC" id="2.1.1.213"/>
    </reaction>
</comment>
<evidence type="ECO:0000256" key="8">
    <source>
        <dbReference type="ARBA" id="ARBA00022884"/>
    </source>
</evidence>
<evidence type="ECO:0000256" key="1">
    <source>
        <dbReference type="ARBA" id="ARBA00004496"/>
    </source>
</evidence>
<evidence type="ECO:0000256" key="7">
    <source>
        <dbReference type="ARBA" id="ARBA00022694"/>
    </source>
</evidence>
<gene>
    <name evidence="16" type="ORF">D1869_06575</name>
    <name evidence="15" type="ORF">HNQ62_000416</name>
</gene>
<feature type="domain" description="Ribosomal RNA large subunit methyltransferase K/L-like methyltransferase" evidence="14">
    <location>
        <begin position="140"/>
        <end position="278"/>
    </location>
</feature>
<dbReference type="RefSeq" id="WP_156014432.1">
    <property type="nucleotide sequence ID" value="NZ_AP031374.1"/>
</dbReference>
<evidence type="ECO:0000256" key="6">
    <source>
        <dbReference type="ARBA" id="ARBA00022691"/>
    </source>
</evidence>